<dbReference type="AlphaFoldDB" id="A0A241Q1G8"/>
<name>A0A241Q1G8_FUSNP</name>
<proteinExistence type="predicted"/>
<evidence type="ECO:0000313" key="3">
    <source>
        <dbReference type="EMBL" id="ASG28449.1"/>
    </source>
</evidence>
<dbReference type="PANTHER" id="PTHR35579">
    <property type="entry name" value="CRISPR SYSTEM CMS ENDORIBONUCLEASE CSM3"/>
    <property type="match status" value="1"/>
</dbReference>
<accession>A0A241Q1G8</accession>
<dbReference type="EMBL" id="CP022123">
    <property type="protein sequence ID" value="ASG28449.1"/>
    <property type="molecule type" value="Genomic_DNA"/>
</dbReference>
<evidence type="ECO:0000313" key="4">
    <source>
        <dbReference type="Proteomes" id="UP000197638"/>
    </source>
</evidence>
<dbReference type="GO" id="GO:0051607">
    <property type="term" value="P:defense response to virus"/>
    <property type="evidence" value="ECO:0007669"/>
    <property type="project" value="UniProtKB-KW"/>
</dbReference>
<organism evidence="3 4">
    <name type="scientific">Fusobacterium nucleatum subsp. polymorphum</name>
    <name type="common">Fusobacterium polymorphum</name>
    <dbReference type="NCBI Taxonomy" id="76857"/>
    <lineage>
        <taxon>Bacteria</taxon>
        <taxon>Fusobacteriati</taxon>
        <taxon>Fusobacteriota</taxon>
        <taxon>Fusobacteriia</taxon>
        <taxon>Fusobacteriales</taxon>
        <taxon>Fusobacteriaceae</taxon>
        <taxon>Fusobacterium</taxon>
    </lineage>
</organism>
<dbReference type="Proteomes" id="UP000197638">
    <property type="component" value="Chromosome"/>
</dbReference>
<reference evidence="3 4" key="1">
    <citation type="submission" date="2017-06" db="EMBL/GenBank/DDBJ databases">
        <title>Genome sequencing of Fusobacterium nucleatum subsp. polymorphum KCOM 1275 (=ChDC F310).</title>
        <authorList>
            <person name="Kook J.-K."/>
            <person name="Park S.-N."/>
            <person name="Lim Y.K."/>
            <person name="Roh H."/>
        </authorList>
    </citation>
    <scope>NUCLEOTIDE SEQUENCE [LARGE SCALE GENOMIC DNA]</scope>
    <source>
        <strain evidence="3 4">KCOM 1275</strain>
    </source>
</reference>
<gene>
    <name evidence="3" type="ORF">CBG61_05600</name>
</gene>
<dbReference type="RefSeq" id="WP_032887719.1">
    <property type="nucleotide sequence ID" value="NZ_CP022123.1"/>
</dbReference>
<evidence type="ECO:0000256" key="1">
    <source>
        <dbReference type="ARBA" id="ARBA00023118"/>
    </source>
</evidence>
<dbReference type="InterPro" id="IPR005537">
    <property type="entry name" value="RAMP_III_fam"/>
</dbReference>
<keyword evidence="1" id="KW-0051">Antiviral defense</keyword>
<dbReference type="Pfam" id="PF03787">
    <property type="entry name" value="RAMPs"/>
    <property type="match status" value="1"/>
</dbReference>
<dbReference type="PANTHER" id="PTHR35579:SF3">
    <property type="entry name" value="CRISPR SYSTEM CMS ENDORIBONUCLEASE CSM3"/>
    <property type="match status" value="1"/>
</dbReference>
<sequence length="324" mass="38052">MEEVKKIKEFLKLENRLILKLRIKPLSPLCIKLSCDDDSDSLNALLTTEGGKKIKSNNKGKEGNNKKATELYKREGEIYIPGSTLKGLFRDRFTLMYGKLGEKQKRFETDYIKTLFGDTEDKNNENKLAKKSKVFIQDSFLEEKSKNFFKENGEAKSYRELFYEDEKNNIFDGSLKEKLIKIRSITPVDHFSSKAKVPLQYEYTMETFSTELIINNAKLQDLQGIFFVIRDSWNKEIRIGNSKTRGFGLIKFEIEDLIYEQFKSKDDDFRALEDFFEEKHNEEEKLIKFTFSKRLYLKKDFKKLYDKDGASNKFIISLFKGGEN</sequence>
<protein>
    <recommendedName>
        <fullName evidence="2">CRISPR type III-associated protein domain-containing protein</fullName>
    </recommendedName>
</protein>
<feature type="domain" description="CRISPR type III-associated protein" evidence="2">
    <location>
        <begin position="23"/>
        <end position="251"/>
    </location>
</feature>
<evidence type="ECO:0000259" key="2">
    <source>
        <dbReference type="Pfam" id="PF03787"/>
    </source>
</evidence>
<dbReference type="InterPro" id="IPR052216">
    <property type="entry name" value="CRISPR_Csm3_endoribonuclease"/>
</dbReference>